<dbReference type="HAMAP" id="MF_00004">
    <property type="entry name" value="Aden_phosphoribosyltr"/>
    <property type="match status" value="1"/>
</dbReference>
<gene>
    <name evidence="11 13" type="primary">apt</name>
    <name evidence="14" type="ORF">AJY60_03580</name>
    <name evidence="16" type="ORF">C3H42_00200</name>
    <name evidence="15" type="ORF">C3H57_08240</name>
    <name evidence="13" type="ORF">F8Y55_01760</name>
</gene>
<accession>A0A1E7NNV6</accession>
<dbReference type="EMBL" id="PRCK01000001">
    <property type="protein sequence ID" value="RTJ96655.1"/>
    <property type="molecule type" value="Genomic_DNA"/>
</dbReference>
<dbReference type="NCBIfam" id="TIGR01090">
    <property type="entry name" value="apt"/>
    <property type="match status" value="1"/>
</dbReference>
<comment type="subcellular location">
    <subcellularLocation>
        <location evidence="3 11">Cytoplasm</location>
    </subcellularLocation>
</comment>
<evidence type="ECO:0000256" key="8">
    <source>
        <dbReference type="ARBA" id="ARBA00022676"/>
    </source>
</evidence>
<evidence type="ECO:0000313" key="15">
    <source>
        <dbReference type="EMBL" id="RTJ78543.1"/>
    </source>
</evidence>
<evidence type="ECO:0000256" key="2">
    <source>
        <dbReference type="ARBA" id="ARBA00003968"/>
    </source>
</evidence>
<dbReference type="Proteomes" id="UP000865560">
    <property type="component" value="Unassembled WGS sequence"/>
</dbReference>
<evidence type="ECO:0000256" key="3">
    <source>
        <dbReference type="ARBA" id="ARBA00004496"/>
    </source>
</evidence>
<evidence type="ECO:0000259" key="12">
    <source>
        <dbReference type="Pfam" id="PF00156"/>
    </source>
</evidence>
<evidence type="ECO:0000256" key="11">
    <source>
        <dbReference type="HAMAP-Rule" id="MF_00004"/>
    </source>
</evidence>
<dbReference type="InterPro" id="IPR050054">
    <property type="entry name" value="UPRTase/APRTase"/>
</dbReference>
<reference evidence="13 19" key="3">
    <citation type="submission" date="2019-10" db="EMBL/GenBank/DDBJ databases">
        <authorList>
            <consortium name="PulseNet: The National Subtyping Network for Foodborne Disease Surveillance"/>
            <person name="Tarr C.L."/>
            <person name="Trees E."/>
            <person name="Katz L.S."/>
            <person name="Carleton-Romer H.A."/>
            <person name="Stroika S."/>
            <person name="Kucerova Z."/>
            <person name="Roache K.F."/>
            <person name="Sabol A.L."/>
            <person name="Besser J."/>
            <person name="Gerner-Smidt P."/>
        </authorList>
    </citation>
    <scope>NUCLEOTIDE SEQUENCE [LARGE SCALE GENOMIC DNA]</scope>
    <source>
        <strain evidence="13 19">PNUSAC012091</strain>
    </source>
</reference>
<dbReference type="EMBL" id="AALHBX010000002">
    <property type="protein sequence ID" value="ECZ5737389.1"/>
    <property type="molecule type" value="Genomic_DNA"/>
</dbReference>
<evidence type="ECO:0000313" key="17">
    <source>
        <dbReference type="Proteomes" id="UP000287237"/>
    </source>
</evidence>
<evidence type="ECO:0000256" key="6">
    <source>
        <dbReference type="ARBA" id="ARBA00011893"/>
    </source>
</evidence>
<organism evidence="13 19">
    <name type="scientific">Campylobacter jejuni</name>
    <dbReference type="NCBI Taxonomy" id="197"/>
    <lineage>
        <taxon>Bacteria</taxon>
        <taxon>Pseudomonadati</taxon>
        <taxon>Campylobacterota</taxon>
        <taxon>Epsilonproteobacteria</taxon>
        <taxon>Campylobacterales</taxon>
        <taxon>Campylobacteraceae</taxon>
        <taxon>Campylobacter</taxon>
    </lineage>
</organism>
<dbReference type="AlphaFoldDB" id="A0A1E7NNV6"/>
<dbReference type="Pfam" id="PF00156">
    <property type="entry name" value="Pribosyltran"/>
    <property type="match status" value="1"/>
</dbReference>
<evidence type="ECO:0000256" key="9">
    <source>
        <dbReference type="ARBA" id="ARBA00022679"/>
    </source>
</evidence>
<name>A0A1E7NNV6_CAMJU</name>
<evidence type="ECO:0000256" key="5">
    <source>
        <dbReference type="ARBA" id="ARBA00008391"/>
    </source>
</evidence>
<keyword evidence="7 11" id="KW-0963">Cytoplasm</keyword>
<dbReference type="GO" id="GO:0044209">
    <property type="term" value="P:AMP salvage"/>
    <property type="evidence" value="ECO:0007669"/>
    <property type="project" value="UniProtKB-UniRule"/>
</dbReference>
<evidence type="ECO:0000313" key="16">
    <source>
        <dbReference type="EMBL" id="RTJ96655.1"/>
    </source>
</evidence>
<dbReference type="Proteomes" id="UP000287237">
    <property type="component" value="Unassembled WGS sequence"/>
</dbReference>
<evidence type="ECO:0000256" key="1">
    <source>
        <dbReference type="ARBA" id="ARBA00000868"/>
    </source>
</evidence>
<dbReference type="NCBIfam" id="NF002636">
    <property type="entry name" value="PRK02304.1-5"/>
    <property type="match status" value="1"/>
</dbReference>
<dbReference type="Proteomes" id="UP000288507">
    <property type="component" value="Unassembled WGS sequence"/>
</dbReference>
<dbReference type="GO" id="GO:0003999">
    <property type="term" value="F:adenine phosphoribosyltransferase activity"/>
    <property type="evidence" value="ECO:0007669"/>
    <property type="project" value="UniProtKB-UniRule"/>
</dbReference>
<dbReference type="GO" id="GO:0005737">
    <property type="term" value="C:cytoplasm"/>
    <property type="evidence" value="ECO:0007669"/>
    <property type="project" value="UniProtKB-SubCell"/>
</dbReference>
<feature type="domain" description="Phosphoribosyltransferase" evidence="12">
    <location>
        <begin position="35"/>
        <end position="181"/>
    </location>
</feature>
<dbReference type="PANTHER" id="PTHR32315">
    <property type="entry name" value="ADENINE PHOSPHORIBOSYLTRANSFERASE"/>
    <property type="match status" value="1"/>
</dbReference>
<dbReference type="EMBL" id="PRBV01000013">
    <property type="protein sequence ID" value="RTJ78543.1"/>
    <property type="molecule type" value="Genomic_DNA"/>
</dbReference>
<reference evidence="14 20" key="1">
    <citation type="submission" date="2016-09" db="EMBL/GenBank/DDBJ databases">
        <title>Campylobacter from American crows.</title>
        <authorList>
            <person name="Weis A.M."/>
            <person name="Weimer B.C."/>
            <person name="Townsend A.K."/>
            <person name="Taff C."/>
        </authorList>
    </citation>
    <scope>NUCLEOTIDE SEQUENCE [LARGE SCALE GENOMIC DNA]</scope>
    <source>
        <strain evidence="14 20">BCW_3791</strain>
    </source>
</reference>
<keyword evidence="8 11" id="KW-0328">Glycosyltransferase</keyword>
<dbReference type="RefSeq" id="WP_044779227.1">
    <property type="nucleotide sequence ID" value="NZ_CAKJUK010000012.1"/>
</dbReference>
<dbReference type="Proteomes" id="UP000421425">
    <property type="component" value="Unassembled WGS sequence"/>
</dbReference>
<evidence type="ECO:0000256" key="10">
    <source>
        <dbReference type="ARBA" id="ARBA00022726"/>
    </source>
</evidence>
<keyword evidence="10 11" id="KW-0660">Purine salvage</keyword>
<dbReference type="EMBL" id="MJVJ01000060">
    <property type="protein sequence ID" value="OEV48427.1"/>
    <property type="molecule type" value="Genomic_DNA"/>
</dbReference>
<dbReference type="NCBIfam" id="NF002634">
    <property type="entry name" value="PRK02304.1-3"/>
    <property type="match status" value="1"/>
</dbReference>
<dbReference type="GO" id="GO:0016208">
    <property type="term" value="F:AMP binding"/>
    <property type="evidence" value="ECO:0007669"/>
    <property type="project" value="TreeGrafter"/>
</dbReference>
<dbReference type="InterPro" id="IPR029057">
    <property type="entry name" value="PRTase-like"/>
</dbReference>
<reference evidence="17 18" key="2">
    <citation type="journal article" date="2019" name="Appl. Environ. Microbiol.">
        <title>Population genetics and characterization of Campylobacter jejuni isolates in western jackdaws and game birds in Finland.</title>
        <authorList>
            <person name="Kovanen S."/>
            <person name="Rossi M."/>
            <person name="Pohja-Mykra M."/>
            <person name="Nieminen T."/>
            <person name="Raunio-Saarnisto M."/>
            <person name="Sauvala M."/>
            <person name="Fredriksson-Ahomaa M."/>
            <person name="Hanninen M.L."/>
            <person name="Kivisto R."/>
        </authorList>
    </citation>
    <scope>NUCLEOTIDE SEQUENCE [LARGE SCALE GENOMIC DNA]</scope>
    <source>
        <strain evidence="16 17">CB296</strain>
        <strain evidence="15 18">CB313</strain>
    </source>
</reference>
<dbReference type="FunFam" id="3.40.50.2020:FF:000021">
    <property type="entry name" value="Adenine phosphoribosyltransferase"/>
    <property type="match status" value="1"/>
</dbReference>
<sequence length="182" mass="20635">MIKLTQEEQKYLLDSIRIIADFPKKGIIFRDITTLLNNKEALNFLLKHLKERYKDYNLDFIAGTESRGFIFASMICAKLNLPFVPIRKPGKLPFETFSCEYDLEYGSDKVELHKDAFKNIQNAKVLLVDDLIATGGTAIASYELIQKAGAKCVEACFLMNLKDLNGANKLEKLTSVYSVLEI</sequence>
<dbReference type="PANTHER" id="PTHR32315:SF3">
    <property type="entry name" value="ADENINE PHOSPHORIBOSYLTRANSFERASE"/>
    <property type="match status" value="1"/>
</dbReference>
<dbReference type="Gene3D" id="3.40.50.2020">
    <property type="match status" value="1"/>
</dbReference>
<dbReference type="SUPFAM" id="SSF53271">
    <property type="entry name" value="PRTase-like"/>
    <property type="match status" value="1"/>
</dbReference>
<dbReference type="GO" id="GO:0006166">
    <property type="term" value="P:purine ribonucleoside salvage"/>
    <property type="evidence" value="ECO:0007669"/>
    <property type="project" value="UniProtKB-UniRule"/>
</dbReference>
<comment type="caution">
    <text evidence="13">The sequence shown here is derived from an EMBL/GenBank/DDBJ whole genome shotgun (WGS) entry which is preliminary data.</text>
</comment>
<evidence type="ECO:0000313" key="19">
    <source>
        <dbReference type="Proteomes" id="UP000421425"/>
    </source>
</evidence>
<evidence type="ECO:0000313" key="18">
    <source>
        <dbReference type="Proteomes" id="UP000288507"/>
    </source>
</evidence>
<comment type="similarity">
    <text evidence="5 11">Belongs to the purine/pyrimidine phosphoribosyltransferase family.</text>
</comment>
<dbReference type="InterPro" id="IPR005764">
    <property type="entry name" value="Ade_phspho_trans"/>
</dbReference>
<evidence type="ECO:0000256" key="4">
    <source>
        <dbReference type="ARBA" id="ARBA00004659"/>
    </source>
</evidence>
<comment type="pathway">
    <text evidence="4 11">Purine metabolism; AMP biosynthesis via salvage pathway; AMP from adenine: step 1/1.</text>
</comment>
<evidence type="ECO:0000313" key="13">
    <source>
        <dbReference type="EMBL" id="ECZ5737389.1"/>
    </source>
</evidence>
<dbReference type="GO" id="GO:0002055">
    <property type="term" value="F:adenine binding"/>
    <property type="evidence" value="ECO:0007669"/>
    <property type="project" value="TreeGrafter"/>
</dbReference>
<evidence type="ECO:0000313" key="14">
    <source>
        <dbReference type="EMBL" id="OEV48427.1"/>
    </source>
</evidence>
<comment type="function">
    <text evidence="2 11">Catalyzes a salvage reaction resulting in the formation of AMP, that is energically less costly than de novo synthesis.</text>
</comment>
<protein>
    <recommendedName>
        <fullName evidence="6 11">Adenine phosphoribosyltransferase</fullName>
        <shortName evidence="11">APRT</shortName>
        <ecNumber evidence="6 11">2.4.2.7</ecNumber>
    </recommendedName>
</protein>
<dbReference type="GO" id="GO:0006168">
    <property type="term" value="P:adenine salvage"/>
    <property type="evidence" value="ECO:0007669"/>
    <property type="project" value="InterPro"/>
</dbReference>
<dbReference type="EC" id="2.4.2.7" evidence="6 11"/>
<proteinExistence type="inferred from homology"/>
<dbReference type="InterPro" id="IPR000836">
    <property type="entry name" value="PRTase_dom"/>
</dbReference>
<comment type="subunit">
    <text evidence="11">Homodimer.</text>
</comment>
<evidence type="ECO:0000313" key="20">
    <source>
        <dbReference type="Proteomes" id="UP000865560"/>
    </source>
</evidence>
<evidence type="ECO:0000256" key="7">
    <source>
        <dbReference type="ARBA" id="ARBA00022490"/>
    </source>
</evidence>
<dbReference type="UniPathway" id="UPA00588">
    <property type="reaction ID" value="UER00646"/>
</dbReference>
<dbReference type="CDD" id="cd06223">
    <property type="entry name" value="PRTases_typeI"/>
    <property type="match status" value="1"/>
</dbReference>
<comment type="catalytic activity">
    <reaction evidence="1 11">
        <text>AMP + diphosphate = 5-phospho-alpha-D-ribose 1-diphosphate + adenine</text>
        <dbReference type="Rhea" id="RHEA:16609"/>
        <dbReference type="ChEBI" id="CHEBI:16708"/>
        <dbReference type="ChEBI" id="CHEBI:33019"/>
        <dbReference type="ChEBI" id="CHEBI:58017"/>
        <dbReference type="ChEBI" id="CHEBI:456215"/>
        <dbReference type="EC" id="2.4.2.7"/>
    </reaction>
</comment>
<keyword evidence="9 11" id="KW-0808">Transferase</keyword>